<evidence type="ECO:0000256" key="6">
    <source>
        <dbReference type="SAM" id="Phobius"/>
    </source>
</evidence>
<protein>
    <submittedName>
        <fullName evidence="8">DMT family transporter</fullName>
    </submittedName>
</protein>
<dbReference type="EMBL" id="JAPFIT010000033">
    <property type="protein sequence ID" value="MDC5743350.1"/>
    <property type="molecule type" value="Genomic_DNA"/>
</dbReference>
<feature type="domain" description="EamA" evidence="7">
    <location>
        <begin position="6"/>
        <end position="152"/>
    </location>
</feature>
<evidence type="ECO:0000259" key="7">
    <source>
        <dbReference type="Pfam" id="PF00892"/>
    </source>
</evidence>
<evidence type="ECO:0000256" key="5">
    <source>
        <dbReference type="ARBA" id="ARBA00023136"/>
    </source>
</evidence>
<dbReference type="SUPFAM" id="SSF103481">
    <property type="entry name" value="Multidrug resistance efflux transporter EmrE"/>
    <property type="match status" value="2"/>
</dbReference>
<dbReference type="OrthoDB" id="9804865at2"/>
<feature type="transmembrane region" description="Helical" evidence="6">
    <location>
        <begin position="196"/>
        <end position="213"/>
    </location>
</feature>
<evidence type="ECO:0000256" key="3">
    <source>
        <dbReference type="ARBA" id="ARBA00022692"/>
    </source>
</evidence>
<gene>
    <name evidence="9" type="ORF">AZ468_23480</name>
    <name evidence="8" type="ORF">OPW20_25125</name>
</gene>
<keyword evidence="11" id="KW-1185">Reference proteome</keyword>
<dbReference type="Proteomes" id="UP000094761">
    <property type="component" value="Unassembled WGS sequence"/>
</dbReference>
<dbReference type="GO" id="GO:0016020">
    <property type="term" value="C:membrane"/>
    <property type="evidence" value="ECO:0007669"/>
    <property type="project" value="UniProtKB-SubCell"/>
</dbReference>
<dbReference type="InterPro" id="IPR037185">
    <property type="entry name" value="EmrE-like"/>
</dbReference>
<accession>A0A178J3H7</accession>
<feature type="transmembrane region" description="Helical" evidence="6">
    <location>
        <begin position="80"/>
        <end position="100"/>
    </location>
</feature>
<dbReference type="InterPro" id="IPR000620">
    <property type="entry name" value="EamA_dom"/>
</dbReference>
<dbReference type="PANTHER" id="PTHR32322">
    <property type="entry name" value="INNER MEMBRANE TRANSPORTER"/>
    <property type="match status" value="1"/>
</dbReference>
<feature type="transmembrane region" description="Helical" evidence="6">
    <location>
        <begin position="164"/>
        <end position="184"/>
    </location>
</feature>
<proteinExistence type="inferred from homology"/>
<feature type="transmembrane region" description="Helical" evidence="6">
    <location>
        <begin position="263"/>
        <end position="280"/>
    </location>
</feature>
<keyword evidence="3 6" id="KW-0812">Transmembrane</keyword>
<evidence type="ECO:0000313" key="8">
    <source>
        <dbReference type="EMBL" id="MDC5743350.1"/>
    </source>
</evidence>
<evidence type="ECO:0000313" key="11">
    <source>
        <dbReference type="Proteomes" id="UP001150001"/>
    </source>
</evidence>
<comment type="subcellular location">
    <subcellularLocation>
        <location evidence="1">Membrane</location>
        <topology evidence="1">Multi-pass membrane protein</topology>
    </subcellularLocation>
</comment>
<dbReference type="AlphaFoldDB" id="A0A178J3H7"/>
<feature type="domain" description="EamA" evidence="7">
    <location>
        <begin position="164"/>
        <end position="301"/>
    </location>
</feature>
<comment type="similarity">
    <text evidence="2">Belongs to the EamA transporter family.</text>
</comment>
<dbReference type="GeneID" id="78078943"/>
<reference evidence="8" key="2">
    <citation type="submission" date="2022-11" db="EMBL/GenBank/DDBJ databases">
        <title>Role of the vibriolysin VemA secreted by the emergent pathogen Vibrio europaeus in the colonization of Manila clam mucus.</title>
        <authorList>
            <person name="Martinez C."/>
            <person name="Rodriguez S."/>
            <person name="Vences A."/>
            <person name="Barja J.L."/>
            <person name="Toranzo A.E."/>
            <person name="Dubert J."/>
        </authorList>
    </citation>
    <scope>NUCLEOTIDE SEQUENCE</scope>
    <source>
        <strain evidence="8">3454</strain>
    </source>
</reference>
<dbReference type="PANTHER" id="PTHR32322:SF2">
    <property type="entry name" value="EAMA DOMAIN-CONTAINING PROTEIN"/>
    <property type="match status" value="1"/>
</dbReference>
<name>A0A178J3H7_9VIBR</name>
<organism evidence="9 10">
    <name type="scientific">Vibrio europaeus</name>
    <dbReference type="NCBI Taxonomy" id="300876"/>
    <lineage>
        <taxon>Bacteria</taxon>
        <taxon>Pseudomonadati</taxon>
        <taxon>Pseudomonadota</taxon>
        <taxon>Gammaproteobacteria</taxon>
        <taxon>Vibrionales</taxon>
        <taxon>Vibrionaceae</taxon>
        <taxon>Vibrio</taxon>
        <taxon>Vibrio oreintalis group</taxon>
    </lineage>
</organism>
<evidence type="ECO:0000313" key="9">
    <source>
        <dbReference type="EMBL" id="OAM96592.1"/>
    </source>
</evidence>
<evidence type="ECO:0000313" key="10">
    <source>
        <dbReference type="Proteomes" id="UP000094761"/>
    </source>
</evidence>
<keyword evidence="4 6" id="KW-1133">Transmembrane helix</keyword>
<sequence length="318" mass="34466">MTNTAKGWIAAISVALLWGTEGSLATLPLSVIDAKVLVWLRYVIAFAVLFIVLAVSLFFGPSRTKPRQVFRFSWQNRRDALKLFLCGVVGQGLFSFFSFLSLDYITISENGVIQGLVPIAILLMGTLFYGERFTFTQIGAALIALVGVALLVFSPSSAQQGLSIGHFICLLSVVSFASVTHLRAQLAQQYGGAQTMFYQFGFAALGFFFYLLFDGVNFSNIQLLLHSSDALLCVLVLGTCVSGLGYLVYIYGIERVGVDGSSMALNLIPMSAFLIGTFVFGEQLTVLRVVAMGLIVGGMVTFVRPTPNKQQVVISVNN</sequence>
<feature type="transmembrane region" description="Helical" evidence="6">
    <location>
        <begin position="137"/>
        <end position="158"/>
    </location>
</feature>
<feature type="transmembrane region" description="Helical" evidence="6">
    <location>
        <begin position="286"/>
        <end position="303"/>
    </location>
</feature>
<feature type="transmembrane region" description="Helical" evidence="6">
    <location>
        <begin position="225"/>
        <end position="251"/>
    </location>
</feature>
<dbReference type="RefSeq" id="WP_069669905.1">
    <property type="nucleotide sequence ID" value="NZ_JAPFIM010000025.1"/>
</dbReference>
<dbReference type="InterPro" id="IPR050638">
    <property type="entry name" value="AA-Vitamin_Transporters"/>
</dbReference>
<evidence type="ECO:0000256" key="4">
    <source>
        <dbReference type="ARBA" id="ARBA00022989"/>
    </source>
</evidence>
<evidence type="ECO:0000256" key="2">
    <source>
        <dbReference type="ARBA" id="ARBA00007362"/>
    </source>
</evidence>
<feature type="transmembrane region" description="Helical" evidence="6">
    <location>
        <begin position="38"/>
        <end position="59"/>
    </location>
</feature>
<dbReference type="EMBL" id="LUAX01000010">
    <property type="protein sequence ID" value="OAM96592.1"/>
    <property type="molecule type" value="Genomic_DNA"/>
</dbReference>
<dbReference type="Pfam" id="PF00892">
    <property type="entry name" value="EamA"/>
    <property type="match status" value="2"/>
</dbReference>
<dbReference type="Proteomes" id="UP001150001">
    <property type="component" value="Unassembled WGS sequence"/>
</dbReference>
<comment type="caution">
    <text evidence="9">The sequence shown here is derived from an EMBL/GenBank/DDBJ whole genome shotgun (WGS) entry which is preliminary data.</text>
</comment>
<reference evidence="9 10" key="1">
    <citation type="submission" date="2016-03" db="EMBL/GenBank/DDBJ databases">
        <title>Draft genome sequence of the Vibrio tubiashii subs. europaeus.</title>
        <authorList>
            <person name="Spinard E."/>
            <person name="Dubert J."/>
            <person name="Nelson D.R."/>
            <person name="Barja J.L."/>
        </authorList>
    </citation>
    <scope>NUCLEOTIDE SEQUENCE [LARGE SCALE GENOMIC DNA]</scope>
    <source>
        <strain evidence="10">PP-638</strain>
        <strain evidence="9">PP2-638</strain>
    </source>
</reference>
<evidence type="ECO:0000256" key="1">
    <source>
        <dbReference type="ARBA" id="ARBA00004141"/>
    </source>
</evidence>
<keyword evidence="5 6" id="KW-0472">Membrane</keyword>